<protein>
    <recommendedName>
        <fullName evidence="1">DUF397 domain-containing protein</fullName>
    </recommendedName>
</protein>
<accession>A0A1G6VYI6</accession>
<dbReference type="STRING" id="1271860.SAMN05216174_113131"/>
<organism evidence="2 3">
    <name type="scientific">Actinokineospora iranica</name>
    <dbReference type="NCBI Taxonomy" id="1271860"/>
    <lineage>
        <taxon>Bacteria</taxon>
        <taxon>Bacillati</taxon>
        <taxon>Actinomycetota</taxon>
        <taxon>Actinomycetes</taxon>
        <taxon>Pseudonocardiales</taxon>
        <taxon>Pseudonocardiaceae</taxon>
        <taxon>Actinokineospora</taxon>
    </lineage>
</organism>
<dbReference type="InterPro" id="IPR007278">
    <property type="entry name" value="DUF397"/>
</dbReference>
<dbReference type="OrthoDB" id="3430276at2"/>
<reference evidence="3" key="1">
    <citation type="submission" date="2016-10" db="EMBL/GenBank/DDBJ databases">
        <authorList>
            <person name="Varghese N."/>
            <person name="Submissions S."/>
        </authorList>
    </citation>
    <scope>NUCLEOTIDE SEQUENCE [LARGE SCALE GENOMIC DNA]</scope>
    <source>
        <strain evidence="3">IBRC-M 10403</strain>
    </source>
</reference>
<evidence type="ECO:0000313" key="2">
    <source>
        <dbReference type="EMBL" id="SDD57845.1"/>
    </source>
</evidence>
<dbReference type="Proteomes" id="UP000199501">
    <property type="component" value="Unassembled WGS sequence"/>
</dbReference>
<proteinExistence type="predicted"/>
<dbReference type="Pfam" id="PF04149">
    <property type="entry name" value="DUF397"/>
    <property type="match status" value="1"/>
</dbReference>
<dbReference type="EMBL" id="FMZZ01000013">
    <property type="protein sequence ID" value="SDD57845.1"/>
    <property type="molecule type" value="Genomic_DNA"/>
</dbReference>
<dbReference type="AlphaFoldDB" id="A0A1G6VYI6"/>
<dbReference type="RefSeq" id="WP_091455002.1">
    <property type="nucleotide sequence ID" value="NZ_FMZZ01000013.1"/>
</dbReference>
<gene>
    <name evidence="2" type="ORF">SAMN05216174_113131</name>
</gene>
<name>A0A1G6VYI6_9PSEU</name>
<feature type="domain" description="DUF397" evidence="1">
    <location>
        <begin position="10"/>
        <end position="61"/>
    </location>
</feature>
<sequence>MATREMGQYRWHKSSYSGNQGQCVEVGFDPAQPEAIAVRDSKNPGGGALLVDAREWATFRARL</sequence>
<evidence type="ECO:0000259" key="1">
    <source>
        <dbReference type="Pfam" id="PF04149"/>
    </source>
</evidence>
<evidence type="ECO:0000313" key="3">
    <source>
        <dbReference type="Proteomes" id="UP000199501"/>
    </source>
</evidence>
<keyword evidence="3" id="KW-1185">Reference proteome</keyword>